<evidence type="ECO:0000313" key="2">
    <source>
        <dbReference type="Proteomes" id="UP000190341"/>
    </source>
</evidence>
<proteinExistence type="predicted"/>
<dbReference type="EMBL" id="FUZV01000002">
    <property type="protein sequence ID" value="SKC76196.1"/>
    <property type="molecule type" value="Genomic_DNA"/>
</dbReference>
<keyword evidence="2" id="KW-1185">Reference proteome</keyword>
<organism evidence="1 2">
    <name type="scientific">Pseudoxanthomonas indica</name>
    <dbReference type="NCBI Taxonomy" id="428993"/>
    <lineage>
        <taxon>Bacteria</taxon>
        <taxon>Pseudomonadati</taxon>
        <taxon>Pseudomonadota</taxon>
        <taxon>Gammaproteobacteria</taxon>
        <taxon>Lysobacterales</taxon>
        <taxon>Lysobacteraceae</taxon>
        <taxon>Pseudoxanthomonas</taxon>
    </lineage>
</organism>
<dbReference type="STRING" id="428993.SAMN06296058_2631"/>
<reference evidence="1 2" key="1">
    <citation type="submission" date="2017-02" db="EMBL/GenBank/DDBJ databases">
        <authorList>
            <person name="Peterson S.W."/>
        </authorList>
    </citation>
    <scope>NUCLEOTIDE SEQUENCE [LARGE SCALE GENOMIC DNA]</scope>
    <source>
        <strain evidence="1 2">P15</strain>
    </source>
</reference>
<name>A0A1T5LJL5_9GAMM</name>
<dbReference type="RefSeq" id="WP_139381558.1">
    <property type="nucleotide sequence ID" value="NZ_BMCL01000001.1"/>
</dbReference>
<accession>A0A1T5LJL5</accession>
<gene>
    <name evidence="1" type="ORF">SAMN06296058_2631</name>
</gene>
<dbReference type="OrthoDB" id="5984353at2"/>
<sequence length="202" mass="22479">MPNRLTTFWSALMTSPRRMAGGRRMFRPAQRTQAPLELARMPATAEFPFPSLFARTSRGRDGAIVGVKPPAALAWPWCKAIATLELLAPPLDDQDQAPHQHARAVLQPGAITLGGVPVLELHNIDDGESREWHYLLACSYLRGRASLRTLIERRGNNGTDARMQEDPLGRDGLYLPTEAGGLWLHADPEDARRARLVCVRMR</sequence>
<protein>
    <submittedName>
        <fullName evidence="1">Uncharacterized protein</fullName>
    </submittedName>
</protein>
<dbReference type="AlphaFoldDB" id="A0A1T5LJL5"/>
<dbReference type="Proteomes" id="UP000190341">
    <property type="component" value="Unassembled WGS sequence"/>
</dbReference>
<evidence type="ECO:0000313" key="1">
    <source>
        <dbReference type="EMBL" id="SKC76196.1"/>
    </source>
</evidence>